<name>A0A0E9VGT7_ANGAN</name>
<reference evidence="1" key="1">
    <citation type="submission" date="2014-11" db="EMBL/GenBank/DDBJ databases">
        <authorList>
            <person name="Amaro Gonzalez C."/>
        </authorList>
    </citation>
    <scope>NUCLEOTIDE SEQUENCE</scope>
</reference>
<reference evidence="1" key="2">
    <citation type="journal article" date="2015" name="Fish Shellfish Immunol.">
        <title>Early steps in the European eel (Anguilla anguilla)-Vibrio vulnificus interaction in the gills: Role of the RtxA13 toxin.</title>
        <authorList>
            <person name="Callol A."/>
            <person name="Pajuelo D."/>
            <person name="Ebbesson L."/>
            <person name="Teles M."/>
            <person name="MacKenzie S."/>
            <person name="Amaro C."/>
        </authorList>
    </citation>
    <scope>NUCLEOTIDE SEQUENCE</scope>
</reference>
<dbReference type="EMBL" id="GBXM01032159">
    <property type="protein sequence ID" value="JAH76418.1"/>
    <property type="molecule type" value="Transcribed_RNA"/>
</dbReference>
<accession>A0A0E9VGT7</accession>
<protein>
    <submittedName>
        <fullName evidence="1">Uncharacterized protein</fullName>
    </submittedName>
</protein>
<proteinExistence type="predicted"/>
<sequence>MGRTEGSERLCGEG</sequence>
<evidence type="ECO:0000313" key="1">
    <source>
        <dbReference type="EMBL" id="JAH76418.1"/>
    </source>
</evidence>
<organism evidence="1">
    <name type="scientific">Anguilla anguilla</name>
    <name type="common">European freshwater eel</name>
    <name type="synonym">Muraena anguilla</name>
    <dbReference type="NCBI Taxonomy" id="7936"/>
    <lineage>
        <taxon>Eukaryota</taxon>
        <taxon>Metazoa</taxon>
        <taxon>Chordata</taxon>
        <taxon>Craniata</taxon>
        <taxon>Vertebrata</taxon>
        <taxon>Euteleostomi</taxon>
        <taxon>Actinopterygii</taxon>
        <taxon>Neopterygii</taxon>
        <taxon>Teleostei</taxon>
        <taxon>Anguilliformes</taxon>
        <taxon>Anguillidae</taxon>
        <taxon>Anguilla</taxon>
    </lineage>
</organism>